<evidence type="ECO:0000256" key="1">
    <source>
        <dbReference type="ARBA" id="ARBA00004555"/>
    </source>
</evidence>
<gene>
    <name evidence="6" type="ORF">JKF63_02298</name>
</gene>
<feature type="region of interest" description="Disordered" evidence="5">
    <location>
        <begin position="73"/>
        <end position="92"/>
    </location>
</feature>
<feature type="region of interest" description="Disordered" evidence="5">
    <location>
        <begin position="18"/>
        <end position="62"/>
    </location>
</feature>
<feature type="region of interest" description="Disordered" evidence="5">
    <location>
        <begin position="130"/>
        <end position="189"/>
    </location>
</feature>
<dbReference type="EMBL" id="JAFJZO010000033">
    <property type="protein sequence ID" value="KAG5495243.1"/>
    <property type="molecule type" value="Genomic_DNA"/>
</dbReference>
<keyword evidence="7" id="KW-1185">Reference proteome</keyword>
<feature type="region of interest" description="Disordered" evidence="5">
    <location>
        <begin position="343"/>
        <end position="365"/>
    </location>
</feature>
<evidence type="ECO:0000256" key="3">
    <source>
        <dbReference type="ARBA" id="ARBA00023054"/>
    </source>
</evidence>
<dbReference type="GO" id="GO:0005794">
    <property type="term" value="C:Golgi apparatus"/>
    <property type="evidence" value="ECO:0007669"/>
    <property type="project" value="UniProtKB-SubCell"/>
</dbReference>
<evidence type="ECO:0000313" key="7">
    <source>
        <dbReference type="Proteomes" id="UP000674318"/>
    </source>
</evidence>
<feature type="region of interest" description="Disordered" evidence="5">
    <location>
        <begin position="692"/>
        <end position="720"/>
    </location>
</feature>
<evidence type="ECO:0000256" key="4">
    <source>
        <dbReference type="SAM" id="Coils"/>
    </source>
</evidence>
<dbReference type="OrthoDB" id="425925at2759"/>
<protein>
    <recommendedName>
        <fullName evidence="8">GRIP domain-containing protein</fullName>
    </recommendedName>
</protein>
<reference evidence="6 7" key="1">
    <citation type="submission" date="2021-02" db="EMBL/GenBank/DDBJ databases">
        <title>Porcisia hertigi Genome sequencing and assembly.</title>
        <authorList>
            <person name="Almutairi H."/>
            <person name="Gatherer D."/>
        </authorList>
    </citation>
    <scope>NUCLEOTIDE SEQUENCE [LARGE SCALE GENOMIC DNA]</scope>
    <source>
        <strain evidence="6 7">C119</strain>
    </source>
</reference>
<feature type="region of interest" description="Disordered" evidence="5">
    <location>
        <begin position="1098"/>
        <end position="1149"/>
    </location>
</feature>
<dbReference type="GO" id="GO:0007030">
    <property type="term" value="P:Golgi organization"/>
    <property type="evidence" value="ECO:0007669"/>
    <property type="project" value="TreeGrafter"/>
</dbReference>
<name>A0A836I7X8_9TRYP</name>
<feature type="coiled-coil region" evidence="4">
    <location>
        <begin position="310"/>
        <end position="337"/>
    </location>
</feature>
<dbReference type="PANTHER" id="PTHR18921">
    <property type="entry name" value="MYOSIN HEAVY CHAIN - RELATED"/>
    <property type="match status" value="1"/>
</dbReference>
<comment type="caution">
    <text evidence="6">The sequence shown here is derived from an EMBL/GenBank/DDBJ whole genome shotgun (WGS) entry which is preliminary data.</text>
</comment>
<feature type="compositionally biased region" description="Polar residues" evidence="5">
    <location>
        <begin position="453"/>
        <end position="469"/>
    </location>
</feature>
<proteinExistence type="predicted"/>
<comment type="subcellular location">
    <subcellularLocation>
        <location evidence="1">Golgi apparatus</location>
    </subcellularLocation>
</comment>
<feature type="compositionally biased region" description="Basic and acidic residues" evidence="5">
    <location>
        <begin position="27"/>
        <end position="62"/>
    </location>
</feature>
<feature type="coiled-coil region" evidence="4">
    <location>
        <begin position="227"/>
        <end position="254"/>
    </location>
</feature>
<dbReference type="GeneID" id="94288415"/>
<feature type="coiled-coil region" evidence="4">
    <location>
        <begin position="490"/>
        <end position="524"/>
    </location>
</feature>
<keyword evidence="3 4" id="KW-0175">Coiled coil</keyword>
<dbReference type="KEGG" id="phet:94288415"/>
<accession>A0A836I7X8</accession>
<evidence type="ECO:0000256" key="2">
    <source>
        <dbReference type="ARBA" id="ARBA00023034"/>
    </source>
</evidence>
<evidence type="ECO:0008006" key="8">
    <source>
        <dbReference type="Google" id="ProtNLM"/>
    </source>
</evidence>
<evidence type="ECO:0000256" key="5">
    <source>
        <dbReference type="SAM" id="MobiDB-lite"/>
    </source>
</evidence>
<feature type="coiled-coil region" evidence="4">
    <location>
        <begin position="812"/>
        <end position="938"/>
    </location>
</feature>
<feature type="region of interest" description="Disordered" evidence="5">
    <location>
        <begin position="424"/>
        <end position="483"/>
    </location>
</feature>
<dbReference type="Proteomes" id="UP000674318">
    <property type="component" value="Unassembled WGS sequence"/>
</dbReference>
<sequence>MWKEWTNKIKNFAEDIASPDYDEETEDGRIHYKEKSVESGRGGEGRRLSLDAHPHGHQRDAVEVTGAATYSPINRVTVGGGDDGSASRLGTRGDRYADAGGHVDAVVNPQAVVSTFSRSTAAMLDETRGRDLATSASSSFPPCSGTEVASRSVAEPRGPPLARVTPHSPLTSSQSPELKPPPSPVAPALSLPPAKCAGLVFSAPTATTALSSRSSEQHHPWEQLPHTAALEAEKAQLLRDMSIYQEEVRAAHERTVQYYEEKLRAAAATTAASAITSPRARDTDAQQQVRDLQAALHRATSELEGERTLRVALQVRFEDLQQEAQSLRASLATARKEIAAMADSAAATAPSPAAPTEAPSAISPPVETDWRQQHEDELHMLRTALKEKDTLLEAQAVQLKASETTCRSLGAQLQEALSKPAAVVTERRKSSSVDQDREEDAAAPLEHEEAHSNGVTSTFREVTPPNSLSTATAAAPAAHQKEQPQVANQLTREAVECRVLQQEVERLTEAIGQLQSTLDTQEREHAAAVTVAQAAHSEVERTLQEKLNAVEMQLAQSTHVHKNELRHLQVQLEEEQKHAQLLDAEKKVVENARSAAEAQAGAAERRCAHIQMELEAVQQRLKQLEEEGQKRKHESDAKQSDTSISVAALTKIKKELVEKVETLELTNEELRRMTVDTLVRLGVDMQNIIQQTRAHSSSVEHKPSGNDDDDQMASNTEEEKKRVDACTELTLPQLFSFLITECLQQHSIVLRAERVQQEWEQTYEQARRVNDSLNQQVADAWSTIGKLREEVSAKDETARRMQSRVGSGDARLVEVQEQLAGALHELESLREEREGWVTRLQQAETGAEVQANTLSSLEEELRAHQEMIQAKDAELQASLQCSENLQLVLDRFQEHRRQEVEALTLELQIEAEELKKQLSEARRIMEQHESKVDAVRKTFERQLALKDAEVTTMHLKLAEVRKVLEKTTSRHMDSSETSIDKRVVSQLLAKYIHAFIGQQKESEDMLKVLSGLLDWDEATQEVAGLLPGPNNPQPPGGSAAQRAGTRNVLFSWLHKTEGTSAPPHSAKYTDVAAQTKKAGLASMWVQFLLNESEEGVRVNGPANHDKDDVTVSPLVSPAPCSVPDSRPDPLVSPLTTSCNRDNSNSASSH</sequence>
<dbReference type="PANTHER" id="PTHR18921:SF2">
    <property type="entry name" value="THYROID RECEPTOR-INTERACTING PROTEIN 11"/>
    <property type="match status" value="1"/>
</dbReference>
<feature type="coiled-coil region" evidence="4">
    <location>
        <begin position="565"/>
        <end position="673"/>
    </location>
</feature>
<dbReference type="RefSeq" id="XP_067754495.1">
    <property type="nucleotide sequence ID" value="XM_067898338.1"/>
</dbReference>
<organism evidence="6 7">
    <name type="scientific">Porcisia hertigi</name>
    <dbReference type="NCBI Taxonomy" id="2761500"/>
    <lineage>
        <taxon>Eukaryota</taxon>
        <taxon>Discoba</taxon>
        <taxon>Euglenozoa</taxon>
        <taxon>Kinetoplastea</taxon>
        <taxon>Metakinetoplastina</taxon>
        <taxon>Trypanosomatida</taxon>
        <taxon>Trypanosomatidae</taxon>
        <taxon>Leishmaniinae</taxon>
        <taxon>Porcisia</taxon>
    </lineage>
</organism>
<dbReference type="GO" id="GO:0006888">
    <property type="term" value="P:endoplasmic reticulum to Golgi vesicle-mediated transport"/>
    <property type="evidence" value="ECO:0007669"/>
    <property type="project" value="TreeGrafter"/>
</dbReference>
<dbReference type="GO" id="GO:0031267">
    <property type="term" value="F:small GTPase binding"/>
    <property type="evidence" value="ECO:0007669"/>
    <property type="project" value="TreeGrafter"/>
</dbReference>
<feature type="compositionally biased region" description="Basic and acidic residues" evidence="5">
    <location>
        <begin position="425"/>
        <end position="435"/>
    </location>
</feature>
<evidence type="ECO:0000313" key="6">
    <source>
        <dbReference type="EMBL" id="KAG5495243.1"/>
    </source>
</evidence>
<dbReference type="AlphaFoldDB" id="A0A836I7X8"/>
<feature type="compositionally biased region" description="Polar residues" evidence="5">
    <location>
        <begin position="1133"/>
        <end position="1149"/>
    </location>
</feature>
<keyword evidence="2" id="KW-0333">Golgi apparatus</keyword>